<dbReference type="PANTHER" id="PTHR39444:SF3">
    <property type="entry name" value="SITE-SPECIFIC DNA-METHYLTRANSFERASE (ADENINE-SPECIFIC)"/>
    <property type="match status" value="1"/>
</dbReference>
<dbReference type="Proteomes" id="UP001189429">
    <property type="component" value="Unassembled WGS sequence"/>
</dbReference>
<evidence type="ECO:0000313" key="2">
    <source>
        <dbReference type="EMBL" id="CAK0865771.1"/>
    </source>
</evidence>
<name>A0ABN9UZX8_9DINO</name>
<dbReference type="EMBL" id="CAUYUJ010016484">
    <property type="protein sequence ID" value="CAK0865771.1"/>
    <property type="molecule type" value="Genomic_DNA"/>
</dbReference>
<dbReference type="PANTHER" id="PTHR39444">
    <property type="entry name" value="SITE-SPECIFIC DNA-METHYLTRANSFERASE (ADENINE-SPECIFIC)"/>
    <property type="match status" value="1"/>
</dbReference>
<comment type="caution">
    <text evidence="2">The sequence shown here is derived from an EMBL/GenBank/DDBJ whole genome shotgun (WGS) entry which is preliminary data.</text>
</comment>
<protein>
    <submittedName>
        <fullName evidence="2">Uncharacterized protein</fullName>
    </submittedName>
</protein>
<evidence type="ECO:0000256" key="1">
    <source>
        <dbReference type="SAM" id="MobiDB-lite"/>
    </source>
</evidence>
<feature type="region of interest" description="Disordered" evidence="1">
    <location>
        <begin position="106"/>
        <end position="143"/>
    </location>
</feature>
<keyword evidence="3" id="KW-1185">Reference proteome</keyword>
<sequence>MVRRLAGLGFRKVHNVNEDFYAVIESGKLPEHDLILSSPPYSGDHLERCLRFCGSCGSAWALLLPNWVQSRPYFREVLGSKSEQVFYIRGRENDIDIHLSEFRADFPGSALDPPEHARDGAGGAVRGAQRRSQESRAERRKFR</sequence>
<accession>A0ABN9UZX8</accession>
<evidence type="ECO:0000313" key="3">
    <source>
        <dbReference type="Proteomes" id="UP001189429"/>
    </source>
</evidence>
<proteinExistence type="predicted"/>
<reference evidence="2" key="1">
    <citation type="submission" date="2023-10" db="EMBL/GenBank/DDBJ databases">
        <authorList>
            <person name="Chen Y."/>
            <person name="Shah S."/>
            <person name="Dougan E. K."/>
            <person name="Thang M."/>
            <person name="Chan C."/>
        </authorList>
    </citation>
    <scope>NUCLEOTIDE SEQUENCE [LARGE SCALE GENOMIC DNA]</scope>
</reference>
<gene>
    <name evidence="2" type="ORF">PCOR1329_LOCUS53210</name>
</gene>
<organism evidence="2 3">
    <name type="scientific">Prorocentrum cordatum</name>
    <dbReference type="NCBI Taxonomy" id="2364126"/>
    <lineage>
        <taxon>Eukaryota</taxon>
        <taxon>Sar</taxon>
        <taxon>Alveolata</taxon>
        <taxon>Dinophyceae</taxon>
        <taxon>Prorocentrales</taxon>
        <taxon>Prorocentraceae</taxon>
        <taxon>Prorocentrum</taxon>
    </lineage>
</organism>